<proteinExistence type="inferred from homology"/>
<keyword evidence="11" id="KW-1185">Reference proteome</keyword>
<dbReference type="RefSeq" id="WP_117453627.1">
    <property type="nucleotide sequence ID" value="NZ_CP060636.1"/>
</dbReference>
<dbReference type="GO" id="GO:0051537">
    <property type="term" value="F:2 iron, 2 sulfur cluster binding"/>
    <property type="evidence" value="ECO:0007669"/>
    <property type="project" value="UniProtKB-KW"/>
</dbReference>
<evidence type="ECO:0000256" key="2">
    <source>
        <dbReference type="ARBA" id="ARBA00022714"/>
    </source>
</evidence>
<comment type="similarity">
    <text evidence="8">Belongs to the Bfd family.</text>
</comment>
<evidence type="ECO:0000256" key="4">
    <source>
        <dbReference type="ARBA" id="ARBA00022982"/>
    </source>
</evidence>
<keyword evidence="4" id="KW-0249">Electron transport</keyword>
<protein>
    <recommendedName>
        <fullName evidence="7">Bacterioferritin-associated ferredoxin</fullName>
    </recommendedName>
</protein>
<dbReference type="Proteomes" id="UP000515856">
    <property type="component" value="Chromosome"/>
</dbReference>
<keyword evidence="1" id="KW-0813">Transport</keyword>
<feature type="domain" description="BFD-like [2Fe-2S]-binding" evidence="9">
    <location>
        <begin position="6"/>
        <end position="54"/>
    </location>
</feature>
<name>A0A7G9GMG1_9FIRM</name>
<keyword evidence="3" id="KW-0479">Metal-binding</keyword>
<sequence>MNDEDIVCYCLGVSVKDIKDAIASGCQNFAQVQEKTGAGTVCGACNDEVEALVAQLLNQK</sequence>
<reference evidence="10 11" key="1">
    <citation type="submission" date="2020-08" db="EMBL/GenBank/DDBJ databases">
        <authorList>
            <person name="Liu C."/>
            <person name="Sun Q."/>
        </authorList>
    </citation>
    <scope>NUCLEOTIDE SEQUENCE [LARGE SCALE GENOMIC DNA]</scope>
    <source>
        <strain evidence="10 11">NSJ-61</strain>
    </source>
</reference>
<dbReference type="GO" id="GO:0046872">
    <property type="term" value="F:metal ion binding"/>
    <property type="evidence" value="ECO:0007669"/>
    <property type="project" value="UniProtKB-KW"/>
</dbReference>
<evidence type="ECO:0000256" key="8">
    <source>
        <dbReference type="ARBA" id="ARBA00046332"/>
    </source>
</evidence>
<keyword evidence="6" id="KW-0411">Iron-sulfur</keyword>
<keyword evidence="2" id="KW-0001">2Fe-2S</keyword>
<accession>A0A7G9GMG1</accession>
<keyword evidence="5" id="KW-0408">Iron</keyword>
<evidence type="ECO:0000256" key="6">
    <source>
        <dbReference type="ARBA" id="ARBA00023014"/>
    </source>
</evidence>
<dbReference type="AlphaFoldDB" id="A0A7G9GMG1"/>
<evidence type="ECO:0000313" key="11">
    <source>
        <dbReference type="Proteomes" id="UP000515856"/>
    </source>
</evidence>
<evidence type="ECO:0000313" key="10">
    <source>
        <dbReference type="EMBL" id="QNM11993.1"/>
    </source>
</evidence>
<dbReference type="InterPro" id="IPR041854">
    <property type="entry name" value="BFD-like_2Fe2S-bd_dom_sf"/>
</dbReference>
<dbReference type="InterPro" id="IPR007419">
    <property type="entry name" value="BFD-like_2Fe2S-bd_dom"/>
</dbReference>
<evidence type="ECO:0000259" key="9">
    <source>
        <dbReference type="Pfam" id="PF04324"/>
    </source>
</evidence>
<evidence type="ECO:0000256" key="5">
    <source>
        <dbReference type="ARBA" id="ARBA00023004"/>
    </source>
</evidence>
<dbReference type="InterPro" id="IPR052371">
    <property type="entry name" value="BFD-associated_ferredoxin"/>
</dbReference>
<gene>
    <name evidence="10" type="ORF">H9Q80_17390</name>
</gene>
<dbReference type="PANTHER" id="PTHR37424:SF1">
    <property type="entry name" value="BACTERIOFERRITIN-ASSOCIATED FERREDOXIN"/>
    <property type="match status" value="1"/>
</dbReference>
<evidence type="ECO:0000256" key="3">
    <source>
        <dbReference type="ARBA" id="ARBA00022723"/>
    </source>
</evidence>
<evidence type="ECO:0000256" key="1">
    <source>
        <dbReference type="ARBA" id="ARBA00022448"/>
    </source>
</evidence>
<dbReference type="Pfam" id="PF04324">
    <property type="entry name" value="Fer2_BFD"/>
    <property type="match status" value="1"/>
</dbReference>
<dbReference type="KEGG" id="ehn:H9Q80_17390"/>
<organism evidence="10 11">
    <name type="scientific">[Eubacterium] hominis</name>
    <dbReference type="NCBI Taxonomy" id="2764325"/>
    <lineage>
        <taxon>Bacteria</taxon>
        <taxon>Bacillati</taxon>
        <taxon>Bacillota</taxon>
        <taxon>Erysipelotrichia</taxon>
        <taxon>Erysipelotrichales</taxon>
        <taxon>Erysipelotrichaceae</taxon>
        <taxon>Amedibacillus</taxon>
    </lineage>
</organism>
<dbReference type="Gene3D" id="1.10.10.1100">
    <property type="entry name" value="BFD-like [2Fe-2S]-binding domain"/>
    <property type="match status" value="1"/>
</dbReference>
<evidence type="ECO:0000256" key="7">
    <source>
        <dbReference type="ARBA" id="ARBA00039386"/>
    </source>
</evidence>
<dbReference type="PANTHER" id="PTHR37424">
    <property type="entry name" value="BACTERIOFERRITIN-ASSOCIATED FERREDOXIN"/>
    <property type="match status" value="1"/>
</dbReference>
<dbReference type="EMBL" id="CP060636">
    <property type="protein sequence ID" value="QNM11993.1"/>
    <property type="molecule type" value="Genomic_DNA"/>
</dbReference>